<proteinExistence type="predicted"/>
<evidence type="ECO:0000256" key="4">
    <source>
        <dbReference type="ARBA" id="ARBA00022833"/>
    </source>
</evidence>
<sequence length="453" mass="52849">MSNYSGDILPESNKNFSQQKTFQCHICKKSFFLKENRREHVRLFHSIYMSSICNARYTSMKKLLSHYIRQHIVFKRKKCCVCYENFNSSALLRRHMILHCVKTIRSSKDTLPVDVEINCNAFKKQHKCKGCHKRFWLKSCLVQHEKVCGRLKCLIRDKQDVSCVKLHSSPKKSSNEKIDRVGTPDLEKMLAALDGAATSENSSMPVKSERDNSNYLSSIQRKMLNGIACVKGYETANVEKTKFPCTICGIQFQIFQNLCIHERTYCKPATNKCNHCSTAFSTKKLLQQHVLAAHTPSYKKDSMLICKFCNQGFLKRKKLRMHEGHFHNKQDIIPALNHNSEDKLICNICHLLFESYEHFIEHNVYYSKGTCYLCSISNKLFSGLYQLHHHHKLKHYPDRIRKLYSYKCNICNEGFNYESHFHAHKLHVHTTIRSNDSSVTKVNKLHQTFHVSL</sequence>
<name>A0A0M9A7W2_9HYME</name>
<keyword evidence="1" id="KW-0479">Metal-binding</keyword>
<dbReference type="Proteomes" id="UP000053105">
    <property type="component" value="Unassembled WGS sequence"/>
</dbReference>
<dbReference type="GO" id="GO:0008270">
    <property type="term" value="F:zinc ion binding"/>
    <property type="evidence" value="ECO:0007669"/>
    <property type="project" value="UniProtKB-KW"/>
</dbReference>
<accession>A0A0M9A7W2</accession>
<feature type="domain" description="C2H2-type" evidence="6">
    <location>
        <begin position="271"/>
        <end position="299"/>
    </location>
</feature>
<dbReference type="InterPro" id="IPR013087">
    <property type="entry name" value="Znf_C2H2_type"/>
</dbReference>
<dbReference type="PROSITE" id="PS00028">
    <property type="entry name" value="ZINC_FINGER_C2H2_1"/>
    <property type="match status" value="5"/>
</dbReference>
<feature type="domain" description="C2H2-type" evidence="6">
    <location>
        <begin position="22"/>
        <end position="46"/>
    </location>
</feature>
<feature type="domain" description="C2H2-type" evidence="6">
    <location>
        <begin position="406"/>
        <end position="434"/>
    </location>
</feature>
<evidence type="ECO:0000259" key="6">
    <source>
        <dbReference type="PROSITE" id="PS50157"/>
    </source>
</evidence>
<protein>
    <recommendedName>
        <fullName evidence="6">C2H2-type domain-containing protein</fullName>
    </recommendedName>
</protein>
<dbReference type="Gene3D" id="3.30.160.60">
    <property type="entry name" value="Classic Zinc Finger"/>
    <property type="match status" value="1"/>
</dbReference>
<dbReference type="PANTHER" id="PTHR24379">
    <property type="entry name" value="KRAB AND ZINC FINGER DOMAIN-CONTAINING"/>
    <property type="match status" value="1"/>
</dbReference>
<reference evidence="7 8" key="1">
    <citation type="submission" date="2015-07" db="EMBL/GenBank/DDBJ databases">
        <title>The genome of Melipona quadrifasciata.</title>
        <authorList>
            <person name="Pan H."/>
            <person name="Kapheim K."/>
        </authorList>
    </citation>
    <scope>NUCLEOTIDE SEQUENCE [LARGE SCALE GENOMIC DNA]</scope>
    <source>
        <strain evidence="7">0111107301</strain>
        <tissue evidence="7">Whole body</tissue>
    </source>
</reference>
<gene>
    <name evidence="7" type="ORF">WN51_07682</name>
</gene>
<dbReference type="EMBL" id="KQ435724">
    <property type="protein sequence ID" value="KOX78276.1"/>
    <property type="molecule type" value="Genomic_DNA"/>
</dbReference>
<dbReference type="PANTHER" id="PTHR24379:SF121">
    <property type="entry name" value="C2H2-TYPE DOMAIN-CONTAINING PROTEIN"/>
    <property type="match status" value="1"/>
</dbReference>
<feature type="domain" description="C2H2-type" evidence="6">
    <location>
        <begin position="304"/>
        <end position="332"/>
    </location>
</feature>
<evidence type="ECO:0000313" key="8">
    <source>
        <dbReference type="Proteomes" id="UP000053105"/>
    </source>
</evidence>
<evidence type="ECO:0000256" key="2">
    <source>
        <dbReference type="ARBA" id="ARBA00022737"/>
    </source>
</evidence>
<dbReference type="PROSITE" id="PS50157">
    <property type="entry name" value="ZINC_FINGER_C2H2_2"/>
    <property type="match status" value="4"/>
</dbReference>
<evidence type="ECO:0000256" key="1">
    <source>
        <dbReference type="ARBA" id="ARBA00022723"/>
    </source>
</evidence>
<dbReference type="AlphaFoldDB" id="A0A0M9A7W2"/>
<dbReference type="InterPro" id="IPR036236">
    <property type="entry name" value="Znf_C2H2_sf"/>
</dbReference>
<dbReference type="STRING" id="166423.A0A0M9A7W2"/>
<organism evidence="7 8">
    <name type="scientific">Melipona quadrifasciata</name>
    <dbReference type="NCBI Taxonomy" id="166423"/>
    <lineage>
        <taxon>Eukaryota</taxon>
        <taxon>Metazoa</taxon>
        <taxon>Ecdysozoa</taxon>
        <taxon>Arthropoda</taxon>
        <taxon>Hexapoda</taxon>
        <taxon>Insecta</taxon>
        <taxon>Pterygota</taxon>
        <taxon>Neoptera</taxon>
        <taxon>Endopterygota</taxon>
        <taxon>Hymenoptera</taxon>
        <taxon>Apocrita</taxon>
        <taxon>Aculeata</taxon>
        <taxon>Apoidea</taxon>
        <taxon>Anthophila</taxon>
        <taxon>Apidae</taxon>
        <taxon>Melipona</taxon>
    </lineage>
</organism>
<dbReference type="SMART" id="SM00355">
    <property type="entry name" value="ZnF_C2H2"/>
    <property type="match status" value="10"/>
</dbReference>
<dbReference type="OrthoDB" id="427030at2759"/>
<evidence type="ECO:0000256" key="3">
    <source>
        <dbReference type="ARBA" id="ARBA00022771"/>
    </source>
</evidence>
<keyword evidence="3 5" id="KW-0863">Zinc-finger</keyword>
<dbReference type="SUPFAM" id="SSF57667">
    <property type="entry name" value="beta-beta-alpha zinc fingers"/>
    <property type="match status" value="2"/>
</dbReference>
<keyword evidence="2" id="KW-0677">Repeat</keyword>
<dbReference type="Pfam" id="PF00096">
    <property type="entry name" value="zf-C2H2"/>
    <property type="match status" value="1"/>
</dbReference>
<evidence type="ECO:0000256" key="5">
    <source>
        <dbReference type="PROSITE-ProRule" id="PRU00042"/>
    </source>
</evidence>
<keyword evidence="4" id="KW-0862">Zinc</keyword>
<keyword evidence="8" id="KW-1185">Reference proteome</keyword>
<evidence type="ECO:0000313" key="7">
    <source>
        <dbReference type="EMBL" id="KOX78276.1"/>
    </source>
</evidence>